<dbReference type="Pfam" id="PF02467">
    <property type="entry name" value="Whib"/>
    <property type="match status" value="1"/>
</dbReference>
<proteinExistence type="inferred from homology"/>
<dbReference type="InParanoid" id="C7QJM1"/>
<dbReference type="GO" id="GO:0045892">
    <property type="term" value="P:negative regulation of DNA-templated transcription"/>
    <property type="evidence" value="ECO:0007669"/>
    <property type="project" value="TreeGrafter"/>
</dbReference>
<dbReference type="GO" id="GO:0045454">
    <property type="term" value="P:cell redox homeostasis"/>
    <property type="evidence" value="ECO:0007669"/>
    <property type="project" value="TreeGrafter"/>
</dbReference>
<dbReference type="GO" id="GO:0051539">
    <property type="term" value="F:4 iron, 4 sulfur cluster binding"/>
    <property type="evidence" value="ECO:0007669"/>
    <property type="project" value="UniProtKB-UniRule"/>
</dbReference>
<evidence type="ECO:0000256" key="1">
    <source>
        <dbReference type="ARBA" id="ARBA00004496"/>
    </source>
</evidence>
<name>C7QJM1_CATAD</name>
<feature type="binding site" evidence="11">
    <location>
        <position position="82"/>
    </location>
    <ligand>
        <name>[4Fe-4S] cluster</name>
        <dbReference type="ChEBI" id="CHEBI:49883"/>
    </ligand>
</feature>
<keyword evidence="11" id="KW-0963">Cytoplasm</keyword>
<keyword evidence="10 11" id="KW-0804">Transcription</keyword>
<evidence type="ECO:0000313" key="13">
    <source>
        <dbReference type="EMBL" id="ACU71244.1"/>
    </source>
</evidence>
<comment type="function">
    <text evidence="11">Acts as a transcriptional regulator. Probably redox-responsive. The apo- but not holo-form probably binds DNA.</text>
</comment>
<dbReference type="PROSITE" id="PS51674">
    <property type="entry name" value="4FE4S_WBL"/>
    <property type="match status" value="1"/>
</dbReference>
<keyword evidence="7 11" id="KW-0805">Transcription regulation</keyword>
<keyword evidence="9 11" id="KW-1015">Disulfide bond</keyword>
<comment type="similarity">
    <text evidence="2 11">Belongs to the WhiB family.</text>
</comment>
<feature type="binding site" evidence="11">
    <location>
        <position position="76"/>
    </location>
    <ligand>
        <name>[4Fe-4S] cluster</name>
        <dbReference type="ChEBI" id="CHEBI:49883"/>
    </ligand>
</feature>
<evidence type="ECO:0000256" key="8">
    <source>
        <dbReference type="ARBA" id="ARBA00023125"/>
    </source>
</evidence>
<organism evidence="13 14">
    <name type="scientific">Catenulispora acidiphila (strain DSM 44928 / JCM 14897 / NBRC 102108 / NRRL B-24433 / ID139908)</name>
    <dbReference type="NCBI Taxonomy" id="479433"/>
    <lineage>
        <taxon>Bacteria</taxon>
        <taxon>Bacillati</taxon>
        <taxon>Actinomycetota</taxon>
        <taxon>Actinomycetes</taxon>
        <taxon>Catenulisporales</taxon>
        <taxon>Catenulisporaceae</taxon>
        <taxon>Catenulispora</taxon>
    </lineage>
</organism>
<protein>
    <recommendedName>
        <fullName evidence="11">Transcriptional regulator WhiB</fullName>
    </recommendedName>
</protein>
<evidence type="ECO:0000256" key="6">
    <source>
        <dbReference type="ARBA" id="ARBA00023014"/>
    </source>
</evidence>
<dbReference type="STRING" id="479433.Caci_2326"/>
<evidence type="ECO:0000259" key="12">
    <source>
        <dbReference type="PROSITE" id="PS51674"/>
    </source>
</evidence>
<dbReference type="Proteomes" id="UP000000851">
    <property type="component" value="Chromosome"/>
</dbReference>
<accession>C7QJM1</accession>
<dbReference type="GO" id="GO:0047134">
    <property type="term" value="F:protein-disulfide reductase [NAD(P)H] activity"/>
    <property type="evidence" value="ECO:0007669"/>
    <property type="project" value="TreeGrafter"/>
</dbReference>
<dbReference type="eggNOG" id="ENOG5032S23">
    <property type="taxonomic scope" value="Bacteria"/>
</dbReference>
<dbReference type="GO" id="GO:0005737">
    <property type="term" value="C:cytoplasm"/>
    <property type="evidence" value="ECO:0007669"/>
    <property type="project" value="UniProtKB-SubCell"/>
</dbReference>
<evidence type="ECO:0000256" key="4">
    <source>
        <dbReference type="ARBA" id="ARBA00022723"/>
    </source>
</evidence>
<keyword evidence="14" id="KW-1185">Reference proteome</keyword>
<dbReference type="RefSeq" id="WP_012786537.1">
    <property type="nucleotide sequence ID" value="NC_013131.1"/>
</dbReference>
<comment type="PTM">
    <text evidence="11">The Fe-S cluster can be nitrosylated by nitric oxide (NO).</text>
</comment>
<feature type="domain" description="4Fe-4S Wbl-type" evidence="12">
    <location>
        <begin position="42"/>
        <end position="106"/>
    </location>
</feature>
<dbReference type="KEGG" id="cai:Caci_2326"/>
<gene>
    <name evidence="11" type="primary">whiB</name>
    <name evidence="13" type="ordered locus">Caci_2326</name>
</gene>
<evidence type="ECO:0000256" key="3">
    <source>
        <dbReference type="ARBA" id="ARBA00022485"/>
    </source>
</evidence>
<comment type="cofactor">
    <cofactor evidence="11">
        <name>[4Fe-4S] cluster</name>
        <dbReference type="ChEBI" id="CHEBI:49883"/>
    </cofactor>
    <text evidence="11">Binds 1 [4Fe-4S] cluster per subunit. Following nitrosylation of the [4Fe-4S] cluster binds 1 [4Fe-8(NO)] cluster per subunit.</text>
</comment>
<dbReference type="GO" id="GO:0003677">
    <property type="term" value="F:DNA binding"/>
    <property type="evidence" value="ECO:0007669"/>
    <property type="project" value="UniProtKB-UniRule"/>
</dbReference>
<evidence type="ECO:0000256" key="5">
    <source>
        <dbReference type="ARBA" id="ARBA00023004"/>
    </source>
</evidence>
<keyword evidence="8 11" id="KW-0238">DNA-binding</keyword>
<keyword evidence="5 11" id="KW-0408">Iron</keyword>
<comment type="PTM">
    <text evidence="11">Upon Fe-S cluster removal intramolecular disulfide bonds are formed.</text>
</comment>
<evidence type="ECO:0000256" key="9">
    <source>
        <dbReference type="ARBA" id="ARBA00023157"/>
    </source>
</evidence>
<dbReference type="InterPro" id="IPR034768">
    <property type="entry name" value="4FE4S_WBL"/>
</dbReference>
<dbReference type="EMBL" id="CP001700">
    <property type="protein sequence ID" value="ACU71244.1"/>
    <property type="molecule type" value="Genomic_DNA"/>
</dbReference>
<keyword evidence="4 11" id="KW-0479">Metal-binding</keyword>
<sequence length="150" mass="16273">MAQQTTVRGAVGPIPVRSSSARTAARIPPIAELKLGWQERGLCQSGDAAVFFAPDSERIREREKREASAKRVCDECPVRQQCLEHALALPEQFGIWGGLTEVERAEESRRRRGAATGARPVVVPIRIGTPRDRGFADAAAVTREGTEVAA</sequence>
<keyword evidence="6 11" id="KW-0411">Iron-sulfur</keyword>
<dbReference type="GO" id="GO:0035731">
    <property type="term" value="F:dinitrosyl-iron complex binding"/>
    <property type="evidence" value="ECO:0007669"/>
    <property type="project" value="UniProtKB-UniRule"/>
</dbReference>
<reference evidence="13 14" key="1">
    <citation type="journal article" date="2009" name="Stand. Genomic Sci.">
        <title>Complete genome sequence of Catenulispora acidiphila type strain (ID 139908).</title>
        <authorList>
            <person name="Copeland A."/>
            <person name="Lapidus A."/>
            <person name="Glavina Del Rio T."/>
            <person name="Nolan M."/>
            <person name="Lucas S."/>
            <person name="Chen F."/>
            <person name="Tice H."/>
            <person name="Cheng J.F."/>
            <person name="Bruce D."/>
            <person name="Goodwin L."/>
            <person name="Pitluck S."/>
            <person name="Mikhailova N."/>
            <person name="Pati A."/>
            <person name="Ivanova N."/>
            <person name="Mavromatis K."/>
            <person name="Chen A."/>
            <person name="Palaniappan K."/>
            <person name="Chain P."/>
            <person name="Land M."/>
            <person name="Hauser L."/>
            <person name="Chang Y.J."/>
            <person name="Jeffries C.D."/>
            <person name="Chertkov O."/>
            <person name="Brettin T."/>
            <person name="Detter J.C."/>
            <person name="Han C."/>
            <person name="Ali Z."/>
            <person name="Tindall B.J."/>
            <person name="Goker M."/>
            <person name="Bristow J."/>
            <person name="Eisen J.A."/>
            <person name="Markowitz V."/>
            <person name="Hugenholtz P."/>
            <person name="Kyrpides N.C."/>
            <person name="Klenk H.P."/>
        </authorList>
    </citation>
    <scope>NUCLEOTIDE SEQUENCE [LARGE SCALE GENOMIC DNA]</scope>
    <source>
        <strain evidence="14">DSM 44928 / JCM 14897 / NBRC 102108 / NRRL B-24433 / ID139908</strain>
    </source>
</reference>
<feature type="binding site" evidence="11">
    <location>
        <position position="73"/>
    </location>
    <ligand>
        <name>[4Fe-4S] cluster</name>
        <dbReference type="ChEBI" id="CHEBI:49883"/>
    </ligand>
</feature>
<keyword evidence="3 11" id="KW-0004">4Fe-4S</keyword>
<feature type="binding site" evidence="11">
    <location>
        <position position="43"/>
    </location>
    <ligand>
        <name>[4Fe-4S] cluster</name>
        <dbReference type="ChEBI" id="CHEBI:49883"/>
    </ligand>
</feature>
<dbReference type="HAMAP" id="MF_01479">
    <property type="entry name" value="WhiB"/>
    <property type="match status" value="1"/>
</dbReference>
<evidence type="ECO:0000256" key="7">
    <source>
        <dbReference type="ARBA" id="ARBA00023015"/>
    </source>
</evidence>
<comment type="subcellular location">
    <subcellularLocation>
        <location evidence="1 11">Cytoplasm</location>
    </subcellularLocation>
</comment>
<dbReference type="PANTHER" id="PTHR38839">
    <property type="entry name" value="TRANSCRIPTIONAL REGULATOR WHID-RELATED"/>
    <property type="match status" value="1"/>
</dbReference>
<dbReference type="GO" id="GO:0046872">
    <property type="term" value="F:metal ion binding"/>
    <property type="evidence" value="ECO:0007669"/>
    <property type="project" value="UniProtKB-KW"/>
</dbReference>
<dbReference type="InterPro" id="IPR003482">
    <property type="entry name" value="Whib"/>
</dbReference>
<dbReference type="AlphaFoldDB" id="C7QJM1"/>
<evidence type="ECO:0000313" key="14">
    <source>
        <dbReference type="Proteomes" id="UP000000851"/>
    </source>
</evidence>
<evidence type="ECO:0000256" key="2">
    <source>
        <dbReference type="ARBA" id="ARBA00006597"/>
    </source>
</evidence>
<dbReference type="HOGENOM" id="CLU_1737240_0_0_11"/>
<evidence type="ECO:0000256" key="11">
    <source>
        <dbReference type="HAMAP-Rule" id="MF_01479"/>
    </source>
</evidence>
<dbReference type="OrthoDB" id="4954884at2"/>
<evidence type="ECO:0000256" key="10">
    <source>
        <dbReference type="ARBA" id="ARBA00023163"/>
    </source>
</evidence>